<dbReference type="InterPro" id="IPR036890">
    <property type="entry name" value="HATPase_C_sf"/>
</dbReference>
<feature type="transmembrane region" description="Helical" evidence="7">
    <location>
        <begin position="47"/>
        <end position="69"/>
    </location>
</feature>
<dbReference type="EMBL" id="BJYV01000003">
    <property type="protein sequence ID" value="GEO20615.1"/>
    <property type="molecule type" value="Genomic_DNA"/>
</dbReference>
<dbReference type="Pfam" id="PF02518">
    <property type="entry name" value="HATPase_c"/>
    <property type="match status" value="1"/>
</dbReference>
<dbReference type="SUPFAM" id="SSF55785">
    <property type="entry name" value="PYP-like sensor domain (PAS domain)"/>
    <property type="match status" value="1"/>
</dbReference>
<dbReference type="InterPro" id="IPR035965">
    <property type="entry name" value="PAS-like_dom_sf"/>
</dbReference>
<comment type="catalytic activity">
    <reaction evidence="1">
        <text>ATP + protein L-histidine = ADP + protein N-phospho-L-histidine.</text>
        <dbReference type="EC" id="2.7.13.3"/>
    </reaction>
</comment>
<organism evidence="9 10">
    <name type="scientific">Cyclobacterium qasimii</name>
    <dbReference type="NCBI Taxonomy" id="1350429"/>
    <lineage>
        <taxon>Bacteria</taxon>
        <taxon>Pseudomonadati</taxon>
        <taxon>Bacteroidota</taxon>
        <taxon>Cytophagia</taxon>
        <taxon>Cytophagales</taxon>
        <taxon>Cyclobacteriaceae</taxon>
        <taxon>Cyclobacterium</taxon>
    </lineage>
</organism>
<evidence type="ECO:0000256" key="3">
    <source>
        <dbReference type="ARBA" id="ARBA00022553"/>
    </source>
</evidence>
<dbReference type="Pfam" id="PF00512">
    <property type="entry name" value="HisKA"/>
    <property type="match status" value="1"/>
</dbReference>
<keyword evidence="5" id="KW-0418">Kinase</keyword>
<accession>A0A512C8T6</accession>
<dbReference type="GO" id="GO:0000155">
    <property type="term" value="F:phosphorelay sensor kinase activity"/>
    <property type="evidence" value="ECO:0007669"/>
    <property type="project" value="InterPro"/>
</dbReference>
<dbReference type="InterPro" id="IPR003594">
    <property type="entry name" value="HATPase_dom"/>
</dbReference>
<dbReference type="EC" id="2.7.13.3" evidence="2"/>
<dbReference type="PRINTS" id="PR00344">
    <property type="entry name" value="BCTRLSENSOR"/>
</dbReference>
<dbReference type="PANTHER" id="PTHR43711:SF1">
    <property type="entry name" value="HISTIDINE KINASE 1"/>
    <property type="match status" value="1"/>
</dbReference>
<dbReference type="Gene3D" id="3.30.565.10">
    <property type="entry name" value="Histidine kinase-like ATPase, C-terminal domain"/>
    <property type="match status" value="1"/>
</dbReference>
<evidence type="ECO:0000313" key="9">
    <source>
        <dbReference type="EMBL" id="GEO20615.1"/>
    </source>
</evidence>
<dbReference type="Pfam" id="PF13426">
    <property type="entry name" value="PAS_9"/>
    <property type="match status" value="1"/>
</dbReference>
<keyword evidence="7" id="KW-1133">Transmembrane helix</keyword>
<dbReference type="InterPro" id="IPR003661">
    <property type="entry name" value="HisK_dim/P_dom"/>
</dbReference>
<evidence type="ECO:0000256" key="6">
    <source>
        <dbReference type="ARBA" id="ARBA00023012"/>
    </source>
</evidence>
<gene>
    <name evidence="9" type="ORF">CQA01_11490</name>
</gene>
<dbReference type="InterPro" id="IPR036097">
    <property type="entry name" value="HisK_dim/P_sf"/>
</dbReference>
<dbReference type="InterPro" id="IPR050736">
    <property type="entry name" value="Sensor_HK_Regulatory"/>
</dbReference>
<dbReference type="NCBIfam" id="TIGR00229">
    <property type="entry name" value="sensory_box"/>
    <property type="match status" value="1"/>
</dbReference>
<dbReference type="PROSITE" id="PS50109">
    <property type="entry name" value="HIS_KIN"/>
    <property type="match status" value="1"/>
</dbReference>
<evidence type="ECO:0000256" key="1">
    <source>
        <dbReference type="ARBA" id="ARBA00000085"/>
    </source>
</evidence>
<feature type="domain" description="Histidine kinase" evidence="8">
    <location>
        <begin position="237"/>
        <end position="453"/>
    </location>
</feature>
<dbReference type="AlphaFoldDB" id="A0A512C8T6"/>
<dbReference type="InterPro" id="IPR000014">
    <property type="entry name" value="PAS"/>
</dbReference>
<evidence type="ECO:0000256" key="7">
    <source>
        <dbReference type="SAM" id="Phobius"/>
    </source>
</evidence>
<dbReference type="Gene3D" id="1.10.287.130">
    <property type="match status" value="1"/>
</dbReference>
<dbReference type="SUPFAM" id="SSF47384">
    <property type="entry name" value="Homodimeric domain of signal transducing histidine kinase"/>
    <property type="match status" value="1"/>
</dbReference>
<dbReference type="Gene3D" id="3.30.450.20">
    <property type="entry name" value="PAS domain"/>
    <property type="match status" value="1"/>
</dbReference>
<protein>
    <recommendedName>
        <fullName evidence="2">histidine kinase</fullName>
        <ecNumber evidence="2">2.7.13.3</ecNumber>
    </recommendedName>
</protein>
<dbReference type="PANTHER" id="PTHR43711">
    <property type="entry name" value="TWO-COMPONENT HISTIDINE KINASE"/>
    <property type="match status" value="1"/>
</dbReference>
<dbReference type="SMART" id="SM00387">
    <property type="entry name" value="HATPase_c"/>
    <property type="match status" value="1"/>
</dbReference>
<reference evidence="9 10" key="1">
    <citation type="submission" date="2019-07" db="EMBL/GenBank/DDBJ databases">
        <title>Whole genome shotgun sequence of Cyclobacterium qasimii NBRC 106168.</title>
        <authorList>
            <person name="Hosoyama A."/>
            <person name="Uohara A."/>
            <person name="Ohji S."/>
            <person name="Ichikawa N."/>
        </authorList>
    </citation>
    <scope>NUCLEOTIDE SEQUENCE [LARGE SCALE GENOMIC DNA]</scope>
    <source>
        <strain evidence="9 10">NBRC 106168</strain>
    </source>
</reference>
<proteinExistence type="predicted"/>
<keyword evidence="3" id="KW-0597">Phosphoprotein</keyword>
<dbReference type="Proteomes" id="UP000321301">
    <property type="component" value="Unassembled WGS sequence"/>
</dbReference>
<keyword evidence="7" id="KW-0812">Transmembrane</keyword>
<dbReference type="CDD" id="cd00082">
    <property type="entry name" value="HisKA"/>
    <property type="match status" value="1"/>
</dbReference>
<evidence type="ECO:0000259" key="8">
    <source>
        <dbReference type="PROSITE" id="PS50109"/>
    </source>
</evidence>
<name>A0A512C8T6_9BACT</name>
<sequence>MESSRNKKAYSKKLPSDKKQLALMAALAVYPESGTDPLMVEIPIYNQFWFVLIVVIFLLAIICGICVFVRQTRDRGILRSTLQKKNIEIAQREDRFKFVWNNSQDGLLLSVLGGKVLAANPAFCSMGNVSEKLLQENGLQYLFPNSDTFETIRKEIAEKMKLNDDIKVVREIVMPLSSGDKEIEVSISKMKESFEGKVMFLNVFRDISKKKAYEKGLKIAKEKAEEVSHMKSNIISNMSHEIRTPLNGILGSTEYIIQTRSEDKELLEHLNIIKESGERLLHTITNFLDLSSLESDELNIVLENTNVNDFISKILINHKSIGIKKGILVTSKFLTKPFEAAIERKYLQIIVNNIVGNSVKYSETGLIQVVVEKIEDQLVIKVHDQGIGISKDYLDKLFFPFEQESKGFSRKFEGSGLGLAITKHLIEKLNGQIQVESEKGNGTLVRISLPLYK</sequence>
<keyword evidence="7" id="KW-0472">Membrane</keyword>
<evidence type="ECO:0000313" key="10">
    <source>
        <dbReference type="Proteomes" id="UP000321301"/>
    </source>
</evidence>
<dbReference type="CDD" id="cd00130">
    <property type="entry name" value="PAS"/>
    <property type="match status" value="1"/>
</dbReference>
<keyword evidence="6" id="KW-0902">Two-component regulatory system</keyword>
<keyword evidence="4" id="KW-0808">Transferase</keyword>
<dbReference type="InterPro" id="IPR004358">
    <property type="entry name" value="Sig_transdc_His_kin-like_C"/>
</dbReference>
<evidence type="ECO:0000256" key="4">
    <source>
        <dbReference type="ARBA" id="ARBA00022679"/>
    </source>
</evidence>
<keyword evidence="10" id="KW-1185">Reference proteome</keyword>
<dbReference type="RefSeq" id="WP_146947311.1">
    <property type="nucleotide sequence ID" value="NZ_BJYV01000003.1"/>
</dbReference>
<evidence type="ECO:0000256" key="5">
    <source>
        <dbReference type="ARBA" id="ARBA00022777"/>
    </source>
</evidence>
<dbReference type="SMART" id="SM00388">
    <property type="entry name" value="HisKA"/>
    <property type="match status" value="1"/>
</dbReference>
<comment type="caution">
    <text evidence="9">The sequence shown here is derived from an EMBL/GenBank/DDBJ whole genome shotgun (WGS) entry which is preliminary data.</text>
</comment>
<dbReference type="SUPFAM" id="SSF55874">
    <property type="entry name" value="ATPase domain of HSP90 chaperone/DNA topoisomerase II/histidine kinase"/>
    <property type="match status" value="1"/>
</dbReference>
<evidence type="ECO:0000256" key="2">
    <source>
        <dbReference type="ARBA" id="ARBA00012438"/>
    </source>
</evidence>
<dbReference type="InterPro" id="IPR005467">
    <property type="entry name" value="His_kinase_dom"/>
</dbReference>
<dbReference type="FunFam" id="3.30.565.10:FF:000006">
    <property type="entry name" value="Sensor histidine kinase WalK"/>
    <property type="match status" value="1"/>
</dbReference>